<dbReference type="InterPro" id="IPR036102">
    <property type="entry name" value="OsmC/Ohrsf"/>
</dbReference>
<organism evidence="1 2">
    <name type="scientific">Nonomuraea helvata</name>
    <dbReference type="NCBI Taxonomy" id="37484"/>
    <lineage>
        <taxon>Bacteria</taxon>
        <taxon>Bacillati</taxon>
        <taxon>Actinomycetota</taxon>
        <taxon>Actinomycetes</taxon>
        <taxon>Streptosporangiales</taxon>
        <taxon>Streptosporangiaceae</taxon>
        <taxon>Nonomuraea</taxon>
    </lineage>
</organism>
<dbReference type="PANTHER" id="PTHR42830:SF2">
    <property type="entry name" value="OSMC_OHR FAMILY PROTEIN"/>
    <property type="match status" value="1"/>
</dbReference>
<dbReference type="InterPro" id="IPR052707">
    <property type="entry name" value="OsmC_Ohr_Peroxiredoxin"/>
</dbReference>
<dbReference type="Proteomes" id="UP001589532">
    <property type="component" value="Unassembled WGS sequence"/>
</dbReference>
<dbReference type="RefSeq" id="WP_344995889.1">
    <property type="nucleotide sequence ID" value="NZ_BAAAXV010000008.1"/>
</dbReference>
<dbReference type="Pfam" id="PF02566">
    <property type="entry name" value="OsmC"/>
    <property type="match status" value="1"/>
</dbReference>
<dbReference type="PANTHER" id="PTHR42830">
    <property type="entry name" value="OSMOTICALLY INDUCIBLE FAMILY PROTEIN"/>
    <property type="match status" value="1"/>
</dbReference>
<dbReference type="InterPro" id="IPR003718">
    <property type="entry name" value="OsmC/Ohr_fam"/>
</dbReference>
<sequence>MTRQHTYPVVVTWTGNKGTGTSGYRDYGREHELTAEGPLPIAASSDPAFRGDPSRWNPEQLLVGALSECHMLSYLHKCAVAGVVVTEYVDNAVGTMAETADGGHFTEAVLRPVVTVASPDMVDTAVKLHEDAHHACFIASSVNFPVRHEPTVRSEGQDTAAS</sequence>
<dbReference type="SUPFAM" id="SSF82784">
    <property type="entry name" value="OsmC-like"/>
    <property type="match status" value="1"/>
</dbReference>
<dbReference type="InterPro" id="IPR015946">
    <property type="entry name" value="KH_dom-like_a/b"/>
</dbReference>
<reference evidence="1 2" key="1">
    <citation type="submission" date="2024-09" db="EMBL/GenBank/DDBJ databases">
        <authorList>
            <person name="Sun Q."/>
            <person name="Mori K."/>
        </authorList>
    </citation>
    <scope>NUCLEOTIDE SEQUENCE [LARGE SCALE GENOMIC DNA]</scope>
    <source>
        <strain evidence="1 2">JCM 3143</strain>
    </source>
</reference>
<keyword evidence="2" id="KW-1185">Reference proteome</keyword>
<gene>
    <name evidence="1" type="ORF">ACFFSA_13865</name>
</gene>
<evidence type="ECO:0000313" key="2">
    <source>
        <dbReference type="Proteomes" id="UP001589532"/>
    </source>
</evidence>
<evidence type="ECO:0000313" key="1">
    <source>
        <dbReference type="EMBL" id="MFB9624169.1"/>
    </source>
</evidence>
<dbReference type="EMBL" id="JBHMBW010000011">
    <property type="protein sequence ID" value="MFB9624169.1"/>
    <property type="molecule type" value="Genomic_DNA"/>
</dbReference>
<protein>
    <submittedName>
        <fullName evidence="1">OsmC family protein</fullName>
    </submittedName>
</protein>
<accession>A0ABV5RXK2</accession>
<proteinExistence type="predicted"/>
<comment type="caution">
    <text evidence="1">The sequence shown here is derived from an EMBL/GenBank/DDBJ whole genome shotgun (WGS) entry which is preliminary data.</text>
</comment>
<name>A0ABV5RXK2_9ACTN</name>
<dbReference type="Gene3D" id="3.30.300.20">
    <property type="match status" value="1"/>
</dbReference>